<evidence type="ECO:0000256" key="1">
    <source>
        <dbReference type="SAM" id="MobiDB-lite"/>
    </source>
</evidence>
<feature type="region of interest" description="Disordered" evidence="1">
    <location>
        <begin position="80"/>
        <end position="119"/>
    </location>
</feature>
<dbReference type="InterPro" id="IPR034768">
    <property type="entry name" value="4FE4S_WBL"/>
</dbReference>
<reference evidence="3 4" key="1">
    <citation type="submission" date="2020-01" db="EMBL/GenBank/DDBJ databases">
        <authorList>
            <person name="Sanchez-Estrada R."/>
            <person name="Gonzalez-Y-Merchand J.A."/>
            <person name="Rivera-Gutierrez S."/>
        </authorList>
    </citation>
    <scope>NUCLEOTIDE SEQUENCE [LARGE SCALE GENOMIC DNA]</scope>
    <source>
        <strain evidence="3 4">CST 7247</strain>
    </source>
</reference>
<organism evidence="3 4">
    <name type="scientific">Mycolicibacter kumamotonensis</name>
    <dbReference type="NCBI Taxonomy" id="354243"/>
    <lineage>
        <taxon>Bacteria</taxon>
        <taxon>Bacillati</taxon>
        <taxon>Actinomycetota</taxon>
        <taxon>Actinomycetes</taxon>
        <taxon>Mycobacteriales</taxon>
        <taxon>Mycobacteriaceae</taxon>
        <taxon>Mycolicibacter</taxon>
    </lineage>
</organism>
<evidence type="ECO:0000259" key="2">
    <source>
        <dbReference type="PROSITE" id="PS51674"/>
    </source>
</evidence>
<proteinExistence type="predicted"/>
<evidence type="ECO:0000313" key="3">
    <source>
        <dbReference type="EMBL" id="NDJ90581.1"/>
    </source>
</evidence>
<dbReference type="Proteomes" id="UP000466523">
    <property type="component" value="Unassembled WGS sequence"/>
</dbReference>
<feature type="domain" description="4Fe-4S Wbl-type" evidence="2">
    <location>
        <begin position="36"/>
        <end position="98"/>
    </location>
</feature>
<name>A0A7K3LDY3_9MYCO</name>
<gene>
    <name evidence="3" type="ORF">GWR20_15695</name>
</gene>
<dbReference type="Pfam" id="PF02467">
    <property type="entry name" value="Whib"/>
    <property type="match status" value="1"/>
</dbReference>
<sequence length="119" mass="12944">MTATARRTRRDAAPGGGVVDLLAAILAGQPRLTDAACRQHVETFDRAADGDRDAAEAAVVICQSCPVVDQCAAWIAEAHPRRPPPGVWAAQFTPPVKSRKKGRPNDQHRPHRLPEVLRR</sequence>
<protein>
    <recommendedName>
        <fullName evidence="2">4Fe-4S Wbl-type domain-containing protein</fullName>
    </recommendedName>
</protein>
<dbReference type="RefSeq" id="WP_162112698.1">
    <property type="nucleotide sequence ID" value="NZ_JAACYR010000056.1"/>
</dbReference>
<comment type="caution">
    <text evidence="3">The sequence shown here is derived from an EMBL/GenBank/DDBJ whole genome shotgun (WGS) entry which is preliminary data.</text>
</comment>
<feature type="compositionally biased region" description="Basic and acidic residues" evidence="1">
    <location>
        <begin position="103"/>
        <end position="119"/>
    </location>
</feature>
<dbReference type="AlphaFoldDB" id="A0A7K3LDY3"/>
<dbReference type="EMBL" id="JAACYR010000056">
    <property type="protein sequence ID" value="NDJ90581.1"/>
    <property type="molecule type" value="Genomic_DNA"/>
</dbReference>
<evidence type="ECO:0000313" key="4">
    <source>
        <dbReference type="Proteomes" id="UP000466523"/>
    </source>
</evidence>
<dbReference type="PROSITE" id="PS51674">
    <property type="entry name" value="4FE4S_WBL"/>
    <property type="match status" value="1"/>
</dbReference>
<accession>A0A7K3LDY3</accession>